<dbReference type="NCBIfam" id="TIGR00035">
    <property type="entry name" value="asp_race"/>
    <property type="match status" value="1"/>
</dbReference>
<sequence>MKTIGLIGGTSWVSTIDYYKLINQLTNEKLGGSNAARIILYSVNFQEFKNLMDIDNWNEIAARFSDIARKLEGAGAECIVICANTPHLIADVVEQAVKLPLIHIAEETAKEIETRKVKKVALLGTRFVMDKPFFKDKLALGGIRTILPREADKEFIHNSIFTELTRDIFTEETKEKYLQIIEDVIQEGAEGIIYACTEIPILLKGCKVKVETFDTTVIHAKAAVAFACAE</sequence>
<dbReference type="AlphaFoldDB" id="A0A512B9R5"/>
<dbReference type="GO" id="GO:0047661">
    <property type="term" value="F:amino-acid racemase activity"/>
    <property type="evidence" value="ECO:0007669"/>
    <property type="project" value="InterPro"/>
</dbReference>
<dbReference type="SUPFAM" id="SSF53681">
    <property type="entry name" value="Aspartate/glutamate racemase"/>
    <property type="match status" value="2"/>
</dbReference>
<organism evidence="3 4">
    <name type="scientific">Segetibacter aerophilus</name>
    <dbReference type="NCBI Taxonomy" id="670293"/>
    <lineage>
        <taxon>Bacteria</taxon>
        <taxon>Pseudomonadati</taxon>
        <taxon>Bacteroidota</taxon>
        <taxon>Chitinophagia</taxon>
        <taxon>Chitinophagales</taxon>
        <taxon>Chitinophagaceae</taxon>
        <taxon>Segetibacter</taxon>
    </lineage>
</organism>
<dbReference type="PANTHER" id="PTHR21198">
    <property type="entry name" value="GLUTAMATE RACEMASE"/>
    <property type="match status" value="1"/>
</dbReference>
<protein>
    <submittedName>
        <fullName evidence="3">Aspartate racemase</fullName>
    </submittedName>
</protein>
<dbReference type="InterPro" id="IPR004380">
    <property type="entry name" value="Asp_race"/>
</dbReference>
<dbReference type="InterPro" id="IPR015942">
    <property type="entry name" value="Asp/Glu/hydantoin_racemase"/>
</dbReference>
<dbReference type="Gene3D" id="3.40.50.1860">
    <property type="match status" value="2"/>
</dbReference>
<comment type="similarity">
    <text evidence="1">Belongs to the aspartate/glutamate racemases family.</text>
</comment>
<reference evidence="3 4" key="1">
    <citation type="submission" date="2019-07" db="EMBL/GenBank/DDBJ databases">
        <title>Whole genome shotgun sequence of Segetibacter aerophilus NBRC 106135.</title>
        <authorList>
            <person name="Hosoyama A."/>
            <person name="Uohara A."/>
            <person name="Ohji S."/>
            <person name="Ichikawa N."/>
        </authorList>
    </citation>
    <scope>NUCLEOTIDE SEQUENCE [LARGE SCALE GENOMIC DNA]</scope>
    <source>
        <strain evidence="3 4">NBRC 106135</strain>
    </source>
</reference>
<comment type="caution">
    <text evidence="3">The sequence shown here is derived from an EMBL/GenBank/DDBJ whole genome shotgun (WGS) entry which is preliminary data.</text>
</comment>
<dbReference type="PANTHER" id="PTHR21198:SF7">
    <property type="entry name" value="ASPARTATE-GLUTAMATE RACEMASE FAMILY"/>
    <property type="match status" value="1"/>
</dbReference>
<accession>A0A512B9R5</accession>
<dbReference type="Proteomes" id="UP000321513">
    <property type="component" value="Unassembled WGS sequence"/>
</dbReference>
<dbReference type="OrthoDB" id="9803739at2"/>
<dbReference type="Pfam" id="PF01177">
    <property type="entry name" value="Asp_Glu_race"/>
    <property type="match status" value="1"/>
</dbReference>
<evidence type="ECO:0000256" key="2">
    <source>
        <dbReference type="ARBA" id="ARBA00023235"/>
    </source>
</evidence>
<name>A0A512B9R5_9BACT</name>
<proteinExistence type="inferred from homology"/>
<evidence type="ECO:0000256" key="1">
    <source>
        <dbReference type="ARBA" id="ARBA00007847"/>
    </source>
</evidence>
<keyword evidence="4" id="KW-1185">Reference proteome</keyword>
<dbReference type="RefSeq" id="WP_147202756.1">
    <property type="nucleotide sequence ID" value="NZ_BJYT01000004.1"/>
</dbReference>
<keyword evidence="2" id="KW-0413">Isomerase</keyword>
<gene>
    <name evidence="3" type="primary">racD</name>
    <name evidence="3" type="ORF">SAE01_11790</name>
</gene>
<dbReference type="EMBL" id="BJYT01000004">
    <property type="protein sequence ID" value="GEO08683.1"/>
    <property type="molecule type" value="Genomic_DNA"/>
</dbReference>
<dbReference type="InterPro" id="IPR001920">
    <property type="entry name" value="Asp/Glu_race"/>
</dbReference>
<evidence type="ECO:0000313" key="4">
    <source>
        <dbReference type="Proteomes" id="UP000321513"/>
    </source>
</evidence>
<evidence type="ECO:0000313" key="3">
    <source>
        <dbReference type="EMBL" id="GEO08683.1"/>
    </source>
</evidence>